<dbReference type="PANTHER" id="PTHR31247">
    <property type="entry name" value="TRANSMEMBRANE PROTEIN 198 FAMILY MEMBER"/>
    <property type="match status" value="1"/>
</dbReference>
<proteinExistence type="inferred from homology"/>
<evidence type="ECO:0000259" key="8">
    <source>
        <dbReference type="Pfam" id="PF13886"/>
    </source>
</evidence>
<feature type="transmembrane region" description="Helical" evidence="7">
    <location>
        <begin position="86"/>
        <end position="106"/>
    </location>
</feature>
<evidence type="ECO:0000256" key="2">
    <source>
        <dbReference type="ARBA" id="ARBA00006244"/>
    </source>
</evidence>
<evidence type="ECO:0000256" key="1">
    <source>
        <dbReference type="ARBA" id="ARBA00004141"/>
    </source>
</evidence>
<name>A0AAJ6QSB2_9ACAR</name>
<keyword evidence="9" id="KW-1185">Reference proteome</keyword>
<feature type="domain" description="TM7S3/TM198-like" evidence="8">
    <location>
        <begin position="45"/>
        <end position="234"/>
    </location>
</feature>
<evidence type="ECO:0000256" key="5">
    <source>
        <dbReference type="ARBA" id="ARBA00023136"/>
    </source>
</evidence>
<dbReference type="GeneID" id="100897388"/>
<dbReference type="AlphaFoldDB" id="A0AAJ6QSB2"/>
<dbReference type="RefSeq" id="XP_003742429.2">
    <property type="nucleotide sequence ID" value="XM_003742381.2"/>
</dbReference>
<keyword evidence="4 7" id="KW-1133">Transmembrane helix</keyword>
<organism evidence="9 10">
    <name type="scientific">Galendromus occidentalis</name>
    <name type="common">western predatory mite</name>
    <dbReference type="NCBI Taxonomy" id="34638"/>
    <lineage>
        <taxon>Eukaryota</taxon>
        <taxon>Metazoa</taxon>
        <taxon>Ecdysozoa</taxon>
        <taxon>Arthropoda</taxon>
        <taxon>Chelicerata</taxon>
        <taxon>Arachnida</taxon>
        <taxon>Acari</taxon>
        <taxon>Parasitiformes</taxon>
        <taxon>Mesostigmata</taxon>
        <taxon>Gamasina</taxon>
        <taxon>Phytoseioidea</taxon>
        <taxon>Phytoseiidae</taxon>
        <taxon>Typhlodrominae</taxon>
        <taxon>Galendromus</taxon>
    </lineage>
</organism>
<dbReference type="Pfam" id="PF13886">
    <property type="entry name" value="TM7S3_TM198"/>
    <property type="match status" value="1"/>
</dbReference>
<feature type="transmembrane region" description="Helical" evidence="7">
    <location>
        <begin position="213"/>
        <end position="236"/>
    </location>
</feature>
<dbReference type="InterPro" id="IPR025256">
    <property type="entry name" value="TM7S3/TM198-like_dom"/>
</dbReference>
<sequence length="335" mass="36846">MGDFTRHTDQFFDEAHDYNVSSGMLPDCETIPLDYGVPTASLYTTLALIGLMFVLYGYRAFKTTMGLTGYIFATLIVYKICTVEDLLPMFGNVGVSVGAGLLFGLITMLVQHVGLFVLGFHTGLLGGIAGIVVSRLLGQTPDTMWVCIGVFMASGIAGSMANLYFQKGLTIIGSSTYGGALIALSADYFLSRAKMGHWVLSMISLKTPQPVCWFSWAAMGLWPGLILIGVVTQFCLTGRGLHHERMTPARHARNFNLQRVRQEESRAQQQRKYRYLYQIRTSHGDVISQSYLQSLQKKVIPSGDDSVSMLHGSDHLPHLTVLNPESAHTTLSHVP</sequence>
<evidence type="ECO:0000256" key="4">
    <source>
        <dbReference type="ARBA" id="ARBA00022989"/>
    </source>
</evidence>
<dbReference type="GO" id="GO:0005886">
    <property type="term" value="C:plasma membrane"/>
    <property type="evidence" value="ECO:0007669"/>
    <property type="project" value="TreeGrafter"/>
</dbReference>
<reference evidence="10" key="1">
    <citation type="submission" date="2025-08" db="UniProtKB">
        <authorList>
            <consortium name="RefSeq"/>
        </authorList>
    </citation>
    <scope>IDENTIFICATION</scope>
</reference>
<comment type="subcellular location">
    <subcellularLocation>
        <location evidence="1">Membrane</location>
        <topology evidence="1">Multi-pass membrane protein</topology>
    </subcellularLocation>
</comment>
<protein>
    <recommendedName>
        <fullName evidence="6">Transmembrane protein 198</fullName>
    </recommendedName>
</protein>
<dbReference type="Proteomes" id="UP000694867">
    <property type="component" value="Unplaced"/>
</dbReference>
<keyword evidence="5 7" id="KW-0472">Membrane</keyword>
<evidence type="ECO:0000313" key="9">
    <source>
        <dbReference type="Proteomes" id="UP000694867"/>
    </source>
</evidence>
<dbReference type="InterPro" id="IPR040236">
    <property type="entry name" value="TMEM198"/>
</dbReference>
<evidence type="ECO:0000313" key="10">
    <source>
        <dbReference type="RefSeq" id="XP_003742429.2"/>
    </source>
</evidence>
<keyword evidence="3 7" id="KW-0812">Transmembrane</keyword>
<evidence type="ECO:0000256" key="7">
    <source>
        <dbReference type="SAM" id="Phobius"/>
    </source>
</evidence>
<feature type="transmembrane region" description="Helical" evidence="7">
    <location>
        <begin position="113"/>
        <end position="137"/>
    </location>
</feature>
<evidence type="ECO:0000256" key="6">
    <source>
        <dbReference type="ARBA" id="ARBA00049737"/>
    </source>
</evidence>
<dbReference type="KEGG" id="goe:100897388"/>
<feature type="transmembrane region" description="Helical" evidence="7">
    <location>
        <begin position="35"/>
        <end position="56"/>
    </location>
</feature>
<accession>A0AAJ6QSB2</accession>
<evidence type="ECO:0000256" key="3">
    <source>
        <dbReference type="ARBA" id="ARBA00022692"/>
    </source>
</evidence>
<comment type="similarity">
    <text evidence="2">Belongs to the TMEM198 family.</text>
</comment>
<feature type="transmembrane region" description="Helical" evidence="7">
    <location>
        <begin position="143"/>
        <end position="165"/>
    </location>
</feature>
<gene>
    <name evidence="10" type="primary">LOC100897388</name>
</gene>
<feature type="transmembrane region" description="Helical" evidence="7">
    <location>
        <begin position="177"/>
        <end position="193"/>
    </location>
</feature>
<dbReference type="PANTHER" id="PTHR31247:SF5">
    <property type="entry name" value="DUF4203 DOMAIN-CONTAINING PROTEIN"/>
    <property type="match status" value="1"/>
</dbReference>